<evidence type="ECO:0000259" key="2">
    <source>
        <dbReference type="Pfam" id="PF20921"/>
    </source>
</evidence>
<feature type="domain" description="DUF1846" evidence="1">
    <location>
        <begin position="4"/>
        <end position="335"/>
    </location>
</feature>
<proteinExistence type="predicted"/>
<evidence type="ECO:0000313" key="4">
    <source>
        <dbReference type="Proteomes" id="UP000264002"/>
    </source>
</evidence>
<dbReference type="Pfam" id="PF08903">
    <property type="entry name" value="DUF1846"/>
    <property type="match status" value="1"/>
</dbReference>
<dbReference type="Gene3D" id="1.20.1570.10">
    <property type="entry name" value="dip2346 domain like"/>
    <property type="match status" value="1"/>
</dbReference>
<dbReference type="Gene3D" id="3.40.140.40">
    <property type="entry name" value="Domain of unknown function (DUF1846), C-terminal subdomain"/>
    <property type="match status" value="1"/>
</dbReference>
<name>A0A372MHH1_9SPIR</name>
<reference evidence="3 4" key="2">
    <citation type="submission" date="2018-09" db="EMBL/GenBank/DDBJ databases">
        <title>Genome of Sphaerochaeta halotolerans strain 4-11.</title>
        <authorList>
            <person name="Nazina T.N."/>
            <person name="Sokolova D.S."/>
        </authorList>
    </citation>
    <scope>NUCLEOTIDE SEQUENCE [LARGE SCALE GENOMIC DNA]</scope>
    <source>
        <strain evidence="3 4">4-11</strain>
    </source>
</reference>
<protein>
    <submittedName>
        <fullName evidence="3">DUF1846 domain-containing protein</fullName>
    </submittedName>
</protein>
<dbReference type="RefSeq" id="WP_117330038.1">
    <property type="nucleotide sequence ID" value="NZ_QUWK01000005.1"/>
</dbReference>
<dbReference type="Pfam" id="PF20921">
    <property type="entry name" value="DUF1846_C"/>
    <property type="match status" value="1"/>
</dbReference>
<reference evidence="4" key="1">
    <citation type="submission" date="2018-08" db="EMBL/GenBank/DDBJ databases">
        <authorList>
            <person name="Grouzdev D.S."/>
            <person name="Krutkina M.S."/>
        </authorList>
    </citation>
    <scope>NUCLEOTIDE SEQUENCE [LARGE SCALE GENOMIC DNA]</scope>
    <source>
        <strain evidence="4">4-11</strain>
    </source>
</reference>
<dbReference type="AlphaFoldDB" id="A0A372MHH1"/>
<dbReference type="EMBL" id="QUWK01000005">
    <property type="protein sequence ID" value="RFU95229.1"/>
    <property type="molecule type" value="Genomic_DNA"/>
</dbReference>
<dbReference type="InterPro" id="IPR048496">
    <property type="entry name" value="DUF1846_N"/>
</dbReference>
<gene>
    <name evidence="3" type="ORF">DYP60_06280</name>
</gene>
<keyword evidence="4" id="KW-1185">Reference proteome</keyword>
<dbReference type="Proteomes" id="UP000264002">
    <property type="component" value="Unassembled WGS sequence"/>
</dbReference>
<dbReference type="NCBIfam" id="NF010184">
    <property type="entry name" value="PRK13663.1"/>
    <property type="match status" value="1"/>
</dbReference>
<accession>A0A372MHH1</accession>
<evidence type="ECO:0000313" key="3">
    <source>
        <dbReference type="EMBL" id="RFU95229.1"/>
    </source>
</evidence>
<evidence type="ECO:0000259" key="1">
    <source>
        <dbReference type="Pfam" id="PF08903"/>
    </source>
</evidence>
<sequence length="505" mass="56146">MRAIGFDNEKYLEEQRHYILERVKQSDGKLYLECGGKLLFDYHASRVLPGFDPNVKMRVFQSLKEQIDVIICIHSGDIERRKMRSDFGITYDTDVFKMIDDFSKWGLKVSRVVITRFDEEPGSVHFKNILEQRGITVYTHRATHGYPNNVDLIVSDEGYGANPYIETDRPVVIVTGPGPGSGKLGTCLSQMYHDYRAGRHSGYSKFETFPIWNLPIDHPVNIAYESATADIGDKNLIDHFHASAYNQITVNYSRDLEAYPLLNRILSKITGKECLYKSPTDMGVNRCGFGIIDDEVVRKAGEQEIIRRYYRAACEYVQGIGSKVTVERSLSIMEGAKLSSENRNVVPAAKHALERGIERNKGINGIVCAAAIELPDGRIVTGCNSPFLHASSALILNAVKVLADIDHEIDLISPAIVQSVTAMKRDVLKGRGVSLNLDEVLICLAMSCAISENAKKASDVLPLLQGCEVHMTHIPSSGDSSGLRKLVLNVTSEPRFPTSSMYNPA</sequence>
<feature type="domain" description="DUF1846" evidence="2">
    <location>
        <begin position="341"/>
        <end position="502"/>
    </location>
</feature>
<dbReference type="Gene3D" id="3.10.630.10">
    <property type="entry name" value="dip2346 domain like"/>
    <property type="match status" value="1"/>
</dbReference>
<comment type="caution">
    <text evidence="3">The sequence shown here is derived from an EMBL/GenBank/DDBJ whole genome shotgun (WGS) entry which is preliminary data.</text>
</comment>
<dbReference type="InterPro" id="IPR048441">
    <property type="entry name" value="DUF1846_C"/>
</dbReference>
<organism evidence="3 4">
    <name type="scientific">Sphaerochaeta halotolerans</name>
    <dbReference type="NCBI Taxonomy" id="2293840"/>
    <lineage>
        <taxon>Bacteria</taxon>
        <taxon>Pseudomonadati</taxon>
        <taxon>Spirochaetota</taxon>
        <taxon>Spirochaetia</taxon>
        <taxon>Spirochaetales</taxon>
        <taxon>Sphaerochaetaceae</taxon>
        <taxon>Sphaerochaeta</taxon>
    </lineage>
</organism>